<reference evidence="2" key="2">
    <citation type="journal article" date="2014" name="ISME J.">
        <title>Microbial stratification in low pH oxic and suboxic macroscopic growths along an acid mine drainage.</title>
        <authorList>
            <person name="Mendez-Garcia C."/>
            <person name="Mesa V."/>
            <person name="Sprenger R.R."/>
            <person name="Richter M."/>
            <person name="Diez M.S."/>
            <person name="Solano J."/>
            <person name="Bargiela R."/>
            <person name="Golyshina O.V."/>
            <person name="Manteca A."/>
            <person name="Ramos J.L."/>
            <person name="Gallego J.R."/>
            <person name="Llorente I."/>
            <person name="Martins Dos Santos V.A."/>
            <person name="Jensen O.N."/>
            <person name="Pelaez A.I."/>
            <person name="Sanchez J."/>
            <person name="Ferrer M."/>
        </authorList>
    </citation>
    <scope>NUCLEOTIDE SEQUENCE</scope>
</reference>
<feature type="domain" description="Transposase IS204/IS1001/IS1096/IS1165 DDE" evidence="1">
    <location>
        <begin position="2"/>
        <end position="75"/>
    </location>
</feature>
<reference evidence="2" key="1">
    <citation type="submission" date="2013-08" db="EMBL/GenBank/DDBJ databases">
        <authorList>
            <person name="Mendez C."/>
            <person name="Richter M."/>
            <person name="Ferrer M."/>
            <person name="Sanchez J."/>
        </authorList>
    </citation>
    <scope>NUCLEOTIDE SEQUENCE</scope>
</reference>
<name>T1C5E7_9ZZZZ</name>
<evidence type="ECO:0000313" key="2">
    <source>
        <dbReference type="EMBL" id="EQD60514.1"/>
    </source>
</evidence>
<accession>T1C5E7</accession>
<dbReference type="Pfam" id="PF01610">
    <property type="entry name" value="DDE_Tnp_ISL3"/>
    <property type="match status" value="1"/>
</dbReference>
<evidence type="ECO:0000259" key="1">
    <source>
        <dbReference type="Pfam" id="PF01610"/>
    </source>
</evidence>
<dbReference type="EMBL" id="AUZZ01002437">
    <property type="protein sequence ID" value="EQD60514.1"/>
    <property type="molecule type" value="Genomic_DNA"/>
</dbReference>
<proteinExistence type="predicted"/>
<protein>
    <submittedName>
        <fullName evidence="2">ISXoo13 transposase</fullName>
    </submittedName>
</protein>
<dbReference type="InterPro" id="IPR002560">
    <property type="entry name" value="Transposase_DDE"/>
</dbReference>
<gene>
    <name evidence="2" type="ORF">B2A_03656</name>
</gene>
<sequence>MAEAYLRQRCYGARRSLLEPVKAFVTTVEAHWDGVLAWQRNRLSNGLLEGTSSLVQAAKRRARGYRSKAKMITIIYLLAGKLPLPGIHTI</sequence>
<dbReference type="AlphaFoldDB" id="T1C5E7"/>
<organism evidence="2">
    <name type="scientific">mine drainage metagenome</name>
    <dbReference type="NCBI Taxonomy" id="410659"/>
    <lineage>
        <taxon>unclassified sequences</taxon>
        <taxon>metagenomes</taxon>
        <taxon>ecological metagenomes</taxon>
    </lineage>
</organism>
<comment type="caution">
    <text evidence="2">The sequence shown here is derived from an EMBL/GenBank/DDBJ whole genome shotgun (WGS) entry which is preliminary data.</text>
</comment>